<accession>A0A921IQG6</accession>
<gene>
    <name evidence="1" type="ORF">K8U80_10340</name>
</gene>
<sequence length="84" mass="8878">MGFFSEFSKALNGDDAGERYTVAGRPVTCPHCGGTRFFESAALLDGRASSLFGVEWAGGSAVTLACATCGHVDWFANQKLVERA</sequence>
<reference evidence="1" key="1">
    <citation type="journal article" date="2021" name="PeerJ">
        <title>Extensive microbial diversity within the chicken gut microbiome revealed by metagenomics and culture.</title>
        <authorList>
            <person name="Gilroy R."/>
            <person name="Ravi A."/>
            <person name="Getino M."/>
            <person name="Pursley I."/>
            <person name="Horton D.L."/>
            <person name="Alikhan N.F."/>
            <person name="Baker D."/>
            <person name="Gharbi K."/>
            <person name="Hall N."/>
            <person name="Watson M."/>
            <person name="Adriaenssens E.M."/>
            <person name="Foster-Nyarko E."/>
            <person name="Jarju S."/>
            <person name="Secka A."/>
            <person name="Antonio M."/>
            <person name="Oren A."/>
            <person name="Chaudhuri R.R."/>
            <person name="La Ragione R."/>
            <person name="Hildebrand F."/>
            <person name="Pallen M.J."/>
        </authorList>
    </citation>
    <scope>NUCLEOTIDE SEQUENCE</scope>
    <source>
        <strain evidence="1">ChiGjej2B2-7701</strain>
    </source>
</reference>
<dbReference type="GO" id="GO:0003677">
    <property type="term" value="F:DNA binding"/>
    <property type="evidence" value="ECO:0007669"/>
    <property type="project" value="UniProtKB-KW"/>
</dbReference>
<dbReference type="EMBL" id="DYVF01000060">
    <property type="protein sequence ID" value="HJG31775.1"/>
    <property type="molecule type" value="Genomic_DNA"/>
</dbReference>
<proteinExistence type="predicted"/>
<organism evidence="1 2">
    <name type="scientific">Collinsella ihumii</name>
    <dbReference type="NCBI Taxonomy" id="1720204"/>
    <lineage>
        <taxon>Bacteria</taxon>
        <taxon>Bacillati</taxon>
        <taxon>Actinomycetota</taxon>
        <taxon>Coriobacteriia</taxon>
        <taxon>Coriobacteriales</taxon>
        <taxon>Coriobacteriaceae</taxon>
        <taxon>Collinsella</taxon>
    </lineage>
</organism>
<protein>
    <submittedName>
        <fullName evidence="1">DNA-binding protein</fullName>
    </submittedName>
</protein>
<dbReference type="AlphaFoldDB" id="A0A921IQG6"/>
<name>A0A921IQG6_9ACTN</name>
<evidence type="ECO:0000313" key="2">
    <source>
        <dbReference type="Proteomes" id="UP000746751"/>
    </source>
</evidence>
<keyword evidence="1" id="KW-0238">DNA-binding</keyword>
<comment type="caution">
    <text evidence="1">The sequence shown here is derived from an EMBL/GenBank/DDBJ whole genome shotgun (WGS) entry which is preliminary data.</text>
</comment>
<evidence type="ECO:0000313" key="1">
    <source>
        <dbReference type="EMBL" id="HJG31775.1"/>
    </source>
</evidence>
<dbReference type="Proteomes" id="UP000746751">
    <property type="component" value="Unassembled WGS sequence"/>
</dbReference>
<reference evidence="1" key="2">
    <citation type="submission" date="2021-09" db="EMBL/GenBank/DDBJ databases">
        <authorList>
            <person name="Gilroy R."/>
        </authorList>
    </citation>
    <scope>NUCLEOTIDE SEQUENCE</scope>
    <source>
        <strain evidence="1">ChiGjej2B2-7701</strain>
    </source>
</reference>